<dbReference type="Proteomes" id="UP000272490">
    <property type="component" value="Unassembled WGS sequence"/>
</dbReference>
<evidence type="ECO:0000313" key="1">
    <source>
        <dbReference type="EMBL" id="RRJ24310.1"/>
    </source>
</evidence>
<reference evidence="1 2" key="1">
    <citation type="submission" date="2018-11" db="EMBL/GenBank/DDBJ databases">
        <title>Genome sequencing of Lachnoanaerobaculum sp. KCOM 2030 (= ChDC B114).</title>
        <authorList>
            <person name="Kook J.-K."/>
            <person name="Park S.-N."/>
            <person name="Lim Y.K."/>
        </authorList>
    </citation>
    <scope>NUCLEOTIDE SEQUENCE [LARGE SCALE GENOMIC DNA]</scope>
    <source>
        <strain evidence="1 2">KCOM 2030</strain>
    </source>
</reference>
<dbReference type="InterPro" id="IPR026990">
    <property type="entry name" value="TnpW"/>
</dbReference>
<organism evidence="1 2">
    <name type="scientific">Lachnoanaerobaculum gingivalis</name>
    <dbReference type="NCBI Taxonomy" id="2490855"/>
    <lineage>
        <taxon>Bacteria</taxon>
        <taxon>Bacillati</taxon>
        <taxon>Bacillota</taxon>
        <taxon>Clostridia</taxon>
        <taxon>Lachnospirales</taxon>
        <taxon>Lachnospiraceae</taxon>
        <taxon>Lachnoanaerobaculum</taxon>
    </lineage>
</organism>
<proteinExistence type="predicted"/>
<dbReference type="EMBL" id="RRCO01000007">
    <property type="protein sequence ID" value="RRJ24310.1"/>
    <property type="molecule type" value="Genomic_DNA"/>
</dbReference>
<accession>A0A3P3QVG1</accession>
<keyword evidence="2" id="KW-1185">Reference proteome</keyword>
<dbReference type="RefSeq" id="WP_128675022.1">
    <property type="nucleotide sequence ID" value="NZ_RRCO01000007.1"/>
</dbReference>
<comment type="caution">
    <text evidence="1">The sequence shown here is derived from an EMBL/GenBank/DDBJ whole genome shotgun (WGS) entry which is preliminary data.</text>
</comment>
<gene>
    <name evidence="1" type="ORF">EHV10_12970</name>
</gene>
<dbReference type="Pfam" id="PF14202">
    <property type="entry name" value="TnpW"/>
    <property type="match status" value="1"/>
</dbReference>
<dbReference type="OrthoDB" id="9804138at2"/>
<evidence type="ECO:0000313" key="2">
    <source>
        <dbReference type="Proteomes" id="UP000272490"/>
    </source>
</evidence>
<name>A0A3P3QVG1_9FIRM</name>
<protein>
    <submittedName>
        <fullName evidence="1">Uncharacterized protein</fullName>
    </submittedName>
</protein>
<sequence length="73" mass="8626">MEELKNKDKNGISTKRKIGKTTYEVVVHFNENATETMQDKLTRIMLRELRRKSDEKKMILIKKSLTSSNRVSR</sequence>
<dbReference type="AlphaFoldDB" id="A0A3P3QVG1"/>